<dbReference type="InterPro" id="IPR016181">
    <property type="entry name" value="Acyl_CoA_acyltransferase"/>
</dbReference>
<reference evidence="2 3" key="1">
    <citation type="submission" date="2023-09" db="EMBL/GenBank/DDBJ databases">
        <title>Complete Genome and Methylome dissection of Bacillus brevis NEB573 original source of BbsI restriction endonuclease.</title>
        <authorList>
            <person name="Fomenkov A."/>
            <person name="Roberts R.D."/>
        </authorList>
    </citation>
    <scope>NUCLEOTIDE SEQUENCE [LARGE SCALE GENOMIC DNA]</scope>
    <source>
        <strain evidence="2 3">NEB573</strain>
    </source>
</reference>
<dbReference type="EMBL" id="CP134050">
    <property type="protein sequence ID" value="WNC16905.1"/>
    <property type="molecule type" value="Genomic_DNA"/>
</dbReference>
<dbReference type="RefSeq" id="WP_310772013.1">
    <property type="nucleotide sequence ID" value="NZ_CP134050.1"/>
</dbReference>
<dbReference type="Pfam" id="PF00583">
    <property type="entry name" value="Acetyltransf_1"/>
    <property type="match status" value="1"/>
</dbReference>
<dbReference type="Proteomes" id="UP001256827">
    <property type="component" value="Chromosome"/>
</dbReference>
<dbReference type="PROSITE" id="PS51186">
    <property type="entry name" value="GNAT"/>
    <property type="match status" value="1"/>
</dbReference>
<evidence type="ECO:0000259" key="1">
    <source>
        <dbReference type="PROSITE" id="PS51186"/>
    </source>
</evidence>
<organism evidence="2 3">
    <name type="scientific">Brevibacillus brevis</name>
    <name type="common">Bacillus brevis</name>
    <dbReference type="NCBI Taxonomy" id="1393"/>
    <lineage>
        <taxon>Bacteria</taxon>
        <taxon>Bacillati</taxon>
        <taxon>Bacillota</taxon>
        <taxon>Bacilli</taxon>
        <taxon>Bacillales</taxon>
        <taxon>Paenibacillaceae</taxon>
        <taxon>Brevibacillus</taxon>
    </lineage>
</organism>
<evidence type="ECO:0000313" key="3">
    <source>
        <dbReference type="Proteomes" id="UP001256827"/>
    </source>
</evidence>
<gene>
    <name evidence="2" type="primary">ablB</name>
    <name evidence="2" type="ORF">RGB73_11535</name>
</gene>
<dbReference type="InterPro" id="IPR022525">
    <property type="entry name" value="GNAT_AblB"/>
</dbReference>
<dbReference type="NCBIfam" id="TIGR03827">
    <property type="entry name" value="GNAT_ablB"/>
    <property type="match status" value="1"/>
</dbReference>
<feature type="domain" description="N-acetyltransferase" evidence="1">
    <location>
        <begin position="126"/>
        <end position="277"/>
    </location>
</feature>
<sequence>MINVEEMLAAGDVVVDSQNRRVKLHVYDPSQIAELDQLLRKLAAEADATKLIVYGKKADAERWIALGYRQEGVIEGFFRGEHAQMLSCFLTEERATSVAPELAEEILAMSLKKKGNGEEKPLPLGYSMREAGEADAEELAQLYGLVFATYPTPMNDPAYVRKTMQEGTCYMVVEHEGKIACAASAEVSERMGSAEMTDCATHPDHAGKGLLQPLFTALERKMEEAGIYYLYTLTRAQSPGMNVTASKMGYRYRGRLINNCTIFSGYEDMNIWVKPLRPTWE</sequence>
<dbReference type="InterPro" id="IPR000182">
    <property type="entry name" value="GNAT_dom"/>
</dbReference>
<protein>
    <submittedName>
        <fullName evidence="2">Beta-lysine N-acetyltransferase</fullName>
    </submittedName>
</protein>
<accession>A0ABY9T9X0</accession>
<dbReference type="CDD" id="cd04301">
    <property type="entry name" value="NAT_SF"/>
    <property type="match status" value="1"/>
</dbReference>
<evidence type="ECO:0000313" key="2">
    <source>
        <dbReference type="EMBL" id="WNC16905.1"/>
    </source>
</evidence>
<dbReference type="SUPFAM" id="SSF55729">
    <property type="entry name" value="Acyl-CoA N-acyltransferases (Nat)"/>
    <property type="match status" value="1"/>
</dbReference>
<dbReference type="Gene3D" id="3.40.630.30">
    <property type="match status" value="1"/>
</dbReference>
<proteinExistence type="predicted"/>
<keyword evidence="3" id="KW-1185">Reference proteome</keyword>
<name>A0ABY9T9X0_BREBE</name>